<dbReference type="AlphaFoldDB" id="A0A518BQJ7"/>
<evidence type="ECO:0000256" key="1">
    <source>
        <dbReference type="SAM" id="SignalP"/>
    </source>
</evidence>
<dbReference type="RefSeq" id="WP_145068970.1">
    <property type="nucleotide sequence ID" value="NZ_CP036287.1"/>
</dbReference>
<proteinExistence type="predicted"/>
<protein>
    <submittedName>
        <fullName evidence="2">Uncharacterized protein</fullName>
    </submittedName>
</protein>
<evidence type="ECO:0000313" key="3">
    <source>
        <dbReference type="Proteomes" id="UP000316921"/>
    </source>
</evidence>
<organism evidence="2 3">
    <name type="scientific">Engelhardtia mirabilis</name>
    <dbReference type="NCBI Taxonomy" id="2528011"/>
    <lineage>
        <taxon>Bacteria</taxon>
        <taxon>Pseudomonadati</taxon>
        <taxon>Planctomycetota</taxon>
        <taxon>Planctomycetia</taxon>
        <taxon>Planctomycetia incertae sedis</taxon>
        <taxon>Engelhardtia</taxon>
    </lineage>
</organism>
<evidence type="ECO:0000313" key="2">
    <source>
        <dbReference type="EMBL" id="QDU69246.1"/>
    </source>
</evidence>
<feature type="signal peptide" evidence="1">
    <location>
        <begin position="1"/>
        <end position="22"/>
    </location>
</feature>
<name>A0A518BQJ7_9BACT</name>
<keyword evidence="3" id="KW-1185">Reference proteome</keyword>
<gene>
    <name evidence="2" type="ORF">Pla133_43630</name>
</gene>
<feature type="chain" id="PRO_5022153657" evidence="1">
    <location>
        <begin position="23"/>
        <end position="907"/>
    </location>
</feature>
<accession>A0A518BQJ7</accession>
<keyword evidence="1" id="KW-0732">Signal</keyword>
<dbReference type="KEGG" id="pbap:Pla133_43630"/>
<dbReference type="Proteomes" id="UP000316921">
    <property type="component" value="Chromosome"/>
</dbReference>
<dbReference type="EMBL" id="CP036287">
    <property type="protein sequence ID" value="QDU69246.1"/>
    <property type="molecule type" value="Genomic_DNA"/>
</dbReference>
<sequence precursor="true">MHRRTIGALAALFLAALPFARAQDLGPELNFPGDEAQDASSADQLNATIAPGGPGFLVVWQDERTDTTSSTLALGQAYSGNLIDIYAARYDQDGKRLDEAPLVIANQGMDQVRPTASWNGSEWLVVFETQQPDWYFNRNIVGVRVSGDGTVLDADPILIRQEKSSPANDYGKEPAVSSDGTNWFVVWTGFDFALNKQMMEGTRIDASGTLLDPNYKRLYTWTDPVFGPENPQIGFLGGEYLLVWNDLHVVRTLRLDTALNALGPVKTVPNLWDDVRLATGPPGHLLMIADWAVRLAPDGTLLDTIPIVFPKITTTGGQIVPPDTYDAVWNGSSWSLGYSARPDGQFSIGDHNVYLTRIGANGSILDPTPIAVTSGPADDEAVRLAGLGDGRTLFAYDSHPDGFGSLEDVVTTTVDASGNPQAAEVASAGLNRQEHLTWAENGDVRLAVWVSRSAGQSRILAQRFDQNGSPIDSDATLVNQDSELVNSKPSVVWNGSHYLIVWLDGGRTVRGKRLDAGLQPVDATPVALMTQMDGAPSVGSHNGDYLVAASRITSLDISTLYGLRIDGQAWTPLDPTPFVIAPNYSTNPVVAALGGKYLVAYDNVGCHNCSNHHVFARQVSPAGVVGGPIQIDGPGKAGGADIAVADDRALITYSDPVVFNHIALEGRIVMADGSLPSGEILIANENNAQVGGSCVWDGDQFVVAWTDYRQNHGIEQRRGDIYMSRLALDGTLIDPPGGVQVTNGELPEDRAAVTGGGGTAIIGYAKLGKVGGSPEVQRNTYRVLNGEVCQPDLGFGGPGASHLELCGDPLASGLSATLRLSGAPTAAPVGLLVGLSSNPSPLLGGTVVPSPLQLLPWGSTDFEGKVEIGPIQGGGGPFSLFVQAALLDLSQPGLVGFSNAIEAQFLP</sequence>
<reference evidence="2 3" key="1">
    <citation type="submission" date="2019-02" db="EMBL/GenBank/DDBJ databases">
        <title>Deep-cultivation of Planctomycetes and their phenomic and genomic characterization uncovers novel biology.</title>
        <authorList>
            <person name="Wiegand S."/>
            <person name="Jogler M."/>
            <person name="Boedeker C."/>
            <person name="Pinto D."/>
            <person name="Vollmers J."/>
            <person name="Rivas-Marin E."/>
            <person name="Kohn T."/>
            <person name="Peeters S.H."/>
            <person name="Heuer A."/>
            <person name="Rast P."/>
            <person name="Oberbeckmann S."/>
            <person name="Bunk B."/>
            <person name="Jeske O."/>
            <person name="Meyerdierks A."/>
            <person name="Storesund J.E."/>
            <person name="Kallscheuer N."/>
            <person name="Luecker S."/>
            <person name="Lage O.M."/>
            <person name="Pohl T."/>
            <person name="Merkel B.J."/>
            <person name="Hornburger P."/>
            <person name="Mueller R.-W."/>
            <person name="Bruemmer F."/>
            <person name="Labrenz M."/>
            <person name="Spormann A.M."/>
            <person name="Op den Camp H."/>
            <person name="Overmann J."/>
            <person name="Amann R."/>
            <person name="Jetten M.S.M."/>
            <person name="Mascher T."/>
            <person name="Medema M.H."/>
            <person name="Devos D.P."/>
            <person name="Kaster A.-K."/>
            <person name="Ovreas L."/>
            <person name="Rohde M."/>
            <person name="Galperin M.Y."/>
            <person name="Jogler C."/>
        </authorList>
    </citation>
    <scope>NUCLEOTIDE SEQUENCE [LARGE SCALE GENOMIC DNA]</scope>
    <source>
        <strain evidence="2 3">Pla133</strain>
    </source>
</reference>